<evidence type="ECO:0000256" key="3">
    <source>
        <dbReference type="ARBA" id="ARBA00022989"/>
    </source>
</evidence>
<feature type="transmembrane region" description="Helical" evidence="5">
    <location>
        <begin position="67"/>
        <end position="91"/>
    </location>
</feature>
<dbReference type="AlphaFoldDB" id="A0AAE3DR06"/>
<dbReference type="InterPro" id="IPR002657">
    <property type="entry name" value="BilAc:Na_symport/Acr3"/>
</dbReference>
<dbReference type="GO" id="GO:0016020">
    <property type="term" value="C:membrane"/>
    <property type="evidence" value="ECO:0007669"/>
    <property type="project" value="UniProtKB-SubCell"/>
</dbReference>
<comment type="caution">
    <text evidence="6">The sequence shown here is derived from an EMBL/GenBank/DDBJ whole genome shotgun (WGS) entry which is preliminary data.</text>
</comment>
<sequence length="311" mass="33737">MLSKFNQFIEKWMALVTPACLLFGVLFPDVAKHGLPYVSLVFAFMTFTGALKSDFHDMARVLKRPFPLLACLGVLHVLLPVLACGLGHLLFPGNDDLITGMVLEFSVPTAVVGLMWVTIYGGNSPLSLSLVIADTLLAPFLIPATLQLLVGSRVSMDAAGMMRELLFMIALPALAAMSLNELTHGRVRKEWPSKLAPFSKMCLIFVVTSNSSKVAPYVRDLTPQRVLVAAAILLLAASGYAIGWFLSRFFGGERETAVSMVYGSGMRNISAGAVIAAAYFPGEVLFPVMIGTLFQQVLAACYGKLIERKYH</sequence>
<dbReference type="RefSeq" id="WP_227614354.1">
    <property type="nucleotide sequence ID" value="NZ_JAJEPR010000004.1"/>
</dbReference>
<dbReference type="InterPro" id="IPR004710">
    <property type="entry name" value="Bilac:Na_transpt"/>
</dbReference>
<name>A0AAE3DR06_9FIRM</name>
<dbReference type="PANTHER" id="PTHR10361">
    <property type="entry name" value="SODIUM-BILE ACID COTRANSPORTER"/>
    <property type="match status" value="1"/>
</dbReference>
<feature type="transmembrane region" description="Helical" evidence="5">
    <location>
        <begin position="12"/>
        <end position="31"/>
    </location>
</feature>
<dbReference type="PANTHER" id="PTHR10361:SF28">
    <property type="entry name" value="P3 PROTEIN-RELATED"/>
    <property type="match status" value="1"/>
</dbReference>
<protein>
    <submittedName>
        <fullName evidence="6">Bile acid:sodium symporter family protein</fullName>
    </submittedName>
</protein>
<keyword evidence="7" id="KW-1185">Reference proteome</keyword>
<proteinExistence type="predicted"/>
<feature type="transmembrane region" description="Helical" evidence="5">
    <location>
        <begin position="37"/>
        <end position="55"/>
    </location>
</feature>
<feature type="transmembrane region" description="Helical" evidence="5">
    <location>
        <begin position="126"/>
        <end position="145"/>
    </location>
</feature>
<keyword evidence="2 5" id="KW-0812">Transmembrane</keyword>
<accession>A0AAE3DR06</accession>
<dbReference type="InterPro" id="IPR038770">
    <property type="entry name" value="Na+/solute_symporter_sf"/>
</dbReference>
<feature type="transmembrane region" description="Helical" evidence="5">
    <location>
        <begin position="165"/>
        <end position="183"/>
    </location>
</feature>
<comment type="subcellular location">
    <subcellularLocation>
        <location evidence="1">Membrane</location>
        <topology evidence="1">Multi-pass membrane protein</topology>
    </subcellularLocation>
</comment>
<evidence type="ECO:0000256" key="5">
    <source>
        <dbReference type="SAM" id="Phobius"/>
    </source>
</evidence>
<feature type="transmembrane region" description="Helical" evidence="5">
    <location>
        <begin position="97"/>
        <end position="119"/>
    </location>
</feature>
<feature type="transmembrane region" description="Helical" evidence="5">
    <location>
        <begin position="226"/>
        <end position="246"/>
    </location>
</feature>
<feature type="transmembrane region" description="Helical" evidence="5">
    <location>
        <begin position="258"/>
        <end position="280"/>
    </location>
</feature>
<evidence type="ECO:0000256" key="1">
    <source>
        <dbReference type="ARBA" id="ARBA00004141"/>
    </source>
</evidence>
<dbReference type="Proteomes" id="UP001197875">
    <property type="component" value="Unassembled WGS sequence"/>
</dbReference>
<dbReference type="EMBL" id="JAJEPR010000004">
    <property type="protein sequence ID" value="MCC2188898.1"/>
    <property type="molecule type" value="Genomic_DNA"/>
</dbReference>
<gene>
    <name evidence="6" type="ORF">LKD71_03505</name>
</gene>
<evidence type="ECO:0000313" key="6">
    <source>
        <dbReference type="EMBL" id="MCC2188898.1"/>
    </source>
</evidence>
<keyword evidence="4 5" id="KW-0472">Membrane</keyword>
<dbReference type="Pfam" id="PF01758">
    <property type="entry name" value="SBF"/>
    <property type="match status" value="1"/>
</dbReference>
<evidence type="ECO:0000256" key="2">
    <source>
        <dbReference type="ARBA" id="ARBA00022692"/>
    </source>
</evidence>
<evidence type="ECO:0000256" key="4">
    <source>
        <dbReference type="ARBA" id="ARBA00023136"/>
    </source>
</evidence>
<dbReference type="Gene3D" id="1.20.1530.20">
    <property type="match status" value="1"/>
</dbReference>
<reference evidence="6 7" key="1">
    <citation type="submission" date="2021-10" db="EMBL/GenBank/DDBJ databases">
        <title>Anaerobic single-cell dispensing facilitates the cultivation of human gut bacteria.</title>
        <authorList>
            <person name="Afrizal A."/>
        </authorList>
    </citation>
    <scope>NUCLEOTIDE SEQUENCE [LARGE SCALE GENOMIC DNA]</scope>
    <source>
        <strain evidence="6 7">CLA-AA-H277</strain>
    </source>
</reference>
<evidence type="ECO:0000313" key="7">
    <source>
        <dbReference type="Proteomes" id="UP001197875"/>
    </source>
</evidence>
<organism evidence="6 7">
    <name type="scientific">Fusicatenibacter faecihominis</name>
    <dbReference type="NCBI Taxonomy" id="2881276"/>
    <lineage>
        <taxon>Bacteria</taxon>
        <taxon>Bacillati</taxon>
        <taxon>Bacillota</taxon>
        <taxon>Clostridia</taxon>
        <taxon>Lachnospirales</taxon>
        <taxon>Lachnospiraceae</taxon>
        <taxon>Fusicatenibacter</taxon>
    </lineage>
</organism>
<keyword evidence="3 5" id="KW-1133">Transmembrane helix</keyword>